<dbReference type="EMBL" id="MU128960">
    <property type="protein sequence ID" value="KAF9514437.1"/>
    <property type="molecule type" value="Genomic_DNA"/>
</dbReference>
<dbReference type="Proteomes" id="UP000886523">
    <property type="component" value="Unassembled WGS sequence"/>
</dbReference>
<organism evidence="1 2">
    <name type="scientific">Hydnum rufescens UP504</name>
    <dbReference type="NCBI Taxonomy" id="1448309"/>
    <lineage>
        <taxon>Eukaryota</taxon>
        <taxon>Fungi</taxon>
        <taxon>Dikarya</taxon>
        <taxon>Basidiomycota</taxon>
        <taxon>Agaricomycotina</taxon>
        <taxon>Agaricomycetes</taxon>
        <taxon>Cantharellales</taxon>
        <taxon>Hydnaceae</taxon>
        <taxon>Hydnum</taxon>
    </lineage>
</organism>
<name>A0A9P6AYY5_9AGAM</name>
<comment type="caution">
    <text evidence="1">The sequence shown here is derived from an EMBL/GenBank/DDBJ whole genome shotgun (WGS) entry which is preliminary data.</text>
</comment>
<evidence type="ECO:0000313" key="1">
    <source>
        <dbReference type="EMBL" id="KAF9514437.1"/>
    </source>
</evidence>
<keyword evidence="2" id="KW-1185">Reference proteome</keyword>
<protein>
    <submittedName>
        <fullName evidence="1">Uncharacterized protein</fullName>
    </submittedName>
</protein>
<reference evidence="1" key="1">
    <citation type="journal article" date="2020" name="Nat. Commun.">
        <title>Large-scale genome sequencing of mycorrhizal fungi provides insights into the early evolution of symbiotic traits.</title>
        <authorList>
            <person name="Miyauchi S."/>
            <person name="Kiss E."/>
            <person name="Kuo A."/>
            <person name="Drula E."/>
            <person name="Kohler A."/>
            <person name="Sanchez-Garcia M."/>
            <person name="Morin E."/>
            <person name="Andreopoulos B."/>
            <person name="Barry K.W."/>
            <person name="Bonito G."/>
            <person name="Buee M."/>
            <person name="Carver A."/>
            <person name="Chen C."/>
            <person name="Cichocki N."/>
            <person name="Clum A."/>
            <person name="Culley D."/>
            <person name="Crous P.W."/>
            <person name="Fauchery L."/>
            <person name="Girlanda M."/>
            <person name="Hayes R.D."/>
            <person name="Keri Z."/>
            <person name="LaButti K."/>
            <person name="Lipzen A."/>
            <person name="Lombard V."/>
            <person name="Magnuson J."/>
            <person name="Maillard F."/>
            <person name="Murat C."/>
            <person name="Nolan M."/>
            <person name="Ohm R.A."/>
            <person name="Pangilinan J."/>
            <person name="Pereira M.F."/>
            <person name="Perotto S."/>
            <person name="Peter M."/>
            <person name="Pfister S."/>
            <person name="Riley R."/>
            <person name="Sitrit Y."/>
            <person name="Stielow J.B."/>
            <person name="Szollosi G."/>
            <person name="Zifcakova L."/>
            <person name="Stursova M."/>
            <person name="Spatafora J.W."/>
            <person name="Tedersoo L."/>
            <person name="Vaario L.M."/>
            <person name="Yamada A."/>
            <person name="Yan M."/>
            <person name="Wang P."/>
            <person name="Xu J."/>
            <person name="Bruns T."/>
            <person name="Baldrian P."/>
            <person name="Vilgalys R."/>
            <person name="Dunand C."/>
            <person name="Henrissat B."/>
            <person name="Grigoriev I.V."/>
            <person name="Hibbett D."/>
            <person name="Nagy L.G."/>
            <person name="Martin F.M."/>
        </authorList>
    </citation>
    <scope>NUCLEOTIDE SEQUENCE</scope>
    <source>
        <strain evidence="1">UP504</strain>
    </source>
</reference>
<proteinExistence type="predicted"/>
<dbReference type="AlphaFoldDB" id="A0A9P6AYY5"/>
<evidence type="ECO:0000313" key="2">
    <source>
        <dbReference type="Proteomes" id="UP000886523"/>
    </source>
</evidence>
<dbReference type="OrthoDB" id="3335429at2759"/>
<gene>
    <name evidence="1" type="ORF">BS47DRAFT_1295030</name>
</gene>
<accession>A0A9P6AYY5</accession>
<sequence>MLNALPQESNAVVDMAESSHTLTILLSTIHNPPRNLPPPRSRPLFKVGAPESYEIPFSPIPDLIPFPLLRELLYPLADKFQFSASLTSALHSHLAAHAPTMSLETYALASFLALTSIANDASQYLLEPKLSTMPLERIRLIPTADAYHCLLQLQTYRVEQLRSILLVEEPFPHGYLFCRAHGTATRKLWDARRNMVLHSLDGNTDVAEAMKSVKTAVADCPDCKRGCNSSIELLRVRFPLNHPPTVLTFVAMRAV</sequence>